<evidence type="ECO:0000313" key="6">
    <source>
        <dbReference type="Proteomes" id="UP000235965"/>
    </source>
</evidence>
<keyword evidence="6" id="KW-1185">Reference proteome</keyword>
<dbReference type="InterPro" id="IPR017996">
    <property type="entry name" value="MRJP/yellow-related"/>
</dbReference>
<reference evidence="5 6" key="1">
    <citation type="submission" date="2017-12" db="EMBL/GenBank/DDBJ databases">
        <title>Hemimetabolous genomes reveal molecular basis of termite eusociality.</title>
        <authorList>
            <person name="Harrison M.C."/>
            <person name="Jongepier E."/>
            <person name="Robertson H.M."/>
            <person name="Arning N."/>
            <person name="Bitard-Feildel T."/>
            <person name="Chao H."/>
            <person name="Childers C.P."/>
            <person name="Dinh H."/>
            <person name="Doddapaneni H."/>
            <person name="Dugan S."/>
            <person name="Gowin J."/>
            <person name="Greiner C."/>
            <person name="Han Y."/>
            <person name="Hu H."/>
            <person name="Hughes D.S.T."/>
            <person name="Huylmans A.-K."/>
            <person name="Kemena C."/>
            <person name="Kremer L.P.M."/>
            <person name="Lee S.L."/>
            <person name="Lopez-Ezquerra A."/>
            <person name="Mallet L."/>
            <person name="Monroy-Kuhn J.M."/>
            <person name="Moser A."/>
            <person name="Murali S.C."/>
            <person name="Muzny D.M."/>
            <person name="Otani S."/>
            <person name="Piulachs M.-D."/>
            <person name="Poelchau M."/>
            <person name="Qu J."/>
            <person name="Schaub F."/>
            <person name="Wada-Katsumata A."/>
            <person name="Worley K.C."/>
            <person name="Xie Q."/>
            <person name="Ylla G."/>
            <person name="Poulsen M."/>
            <person name="Gibbs R.A."/>
            <person name="Schal C."/>
            <person name="Richards S."/>
            <person name="Belles X."/>
            <person name="Korb J."/>
            <person name="Bornberg-Bauer E."/>
        </authorList>
    </citation>
    <scope>NUCLEOTIDE SEQUENCE [LARGE SCALE GENOMIC DNA]</scope>
    <source>
        <tissue evidence="5">Whole body</tissue>
    </source>
</reference>
<evidence type="ECO:0000256" key="2">
    <source>
        <dbReference type="ARBA" id="ARBA00009127"/>
    </source>
</evidence>
<protein>
    <recommendedName>
        <fullName evidence="7">Bee-milk protein</fullName>
    </recommendedName>
</protein>
<feature type="chain" id="PRO_5014461074" description="Bee-milk protein" evidence="4">
    <location>
        <begin position="19"/>
        <end position="474"/>
    </location>
</feature>
<evidence type="ECO:0000256" key="1">
    <source>
        <dbReference type="ARBA" id="ARBA00004613"/>
    </source>
</evidence>
<comment type="subcellular location">
    <subcellularLocation>
        <location evidence="1">Secreted</location>
    </subcellularLocation>
</comment>
<proteinExistence type="inferred from homology"/>
<gene>
    <name evidence="5" type="ORF">B7P43_G04985</name>
</gene>
<accession>A0A2J7PLV4</accession>
<evidence type="ECO:0000313" key="5">
    <source>
        <dbReference type="EMBL" id="PNF17318.1"/>
    </source>
</evidence>
<dbReference type="AlphaFoldDB" id="A0A2J7PLV4"/>
<keyword evidence="3" id="KW-0964">Secreted</keyword>
<dbReference type="InParanoid" id="A0A2J7PLV4"/>
<dbReference type="STRING" id="105785.A0A2J7PLV4"/>
<dbReference type="Gene3D" id="2.120.10.30">
    <property type="entry name" value="TolB, C-terminal domain"/>
    <property type="match status" value="1"/>
</dbReference>
<dbReference type="Pfam" id="PF03022">
    <property type="entry name" value="MRJP"/>
    <property type="match status" value="1"/>
</dbReference>
<dbReference type="EMBL" id="NEVH01024423">
    <property type="protein sequence ID" value="PNF17318.1"/>
    <property type="molecule type" value="Genomic_DNA"/>
</dbReference>
<name>A0A2J7PLV4_9NEOP</name>
<evidence type="ECO:0000256" key="4">
    <source>
        <dbReference type="SAM" id="SignalP"/>
    </source>
</evidence>
<evidence type="ECO:0008006" key="7">
    <source>
        <dbReference type="Google" id="ProtNLM"/>
    </source>
</evidence>
<organism evidence="5 6">
    <name type="scientific">Cryptotermes secundus</name>
    <dbReference type="NCBI Taxonomy" id="105785"/>
    <lineage>
        <taxon>Eukaryota</taxon>
        <taxon>Metazoa</taxon>
        <taxon>Ecdysozoa</taxon>
        <taxon>Arthropoda</taxon>
        <taxon>Hexapoda</taxon>
        <taxon>Insecta</taxon>
        <taxon>Pterygota</taxon>
        <taxon>Neoptera</taxon>
        <taxon>Polyneoptera</taxon>
        <taxon>Dictyoptera</taxon>
        <taxon>Blattodea</taxon>
        <taxon>Blattoidea</taxon>
        <taxon>Termitoidae</taxon>
        <taxon>Kalotermitidae</taxon>
        <taxon>Cryptotermitinae</taxon>
        <taxon>Cryptotermes</taxon>
    </lineage>
</organism>
<feature type="signal peptide" evidence="4">
    <location>
        <begin position="1"/>
        <end position="18"/>
    </location>
</feature>
<comment type="similarity">
    <text evidence="2">Belongs to the major royal jelly protein family.</text>
</comment>
<dbReference type="GO" id="GO:0005576">
    <property type="term" value="C:extracellular region"/>
    <property type="evidence" value="ECO:0007669"/>
    <property type="project" value="UniProtKB-SubCell"/>
</dbReference>
<dbReference type="InterPro" id="IPR011042">
    <property type="entry name" value="6-blade_b-propeller_TolB-like"/>
</dbReference>
<sequence length="474" mass="53057">MLWVQLVVISVTGFAVRGQDPTEVFGVTYEWNKLDFTWPDDSFKARFLDSSQFIPENTTISGVKVWRDRLYVTLPRWRRGVPVTLASVPLPTAGRYLNTSPKLEPFPSWEMQHVGNCSALQNVQNVEIHPDGYMWVIDSGRVDTLSQHPDSRCAPKIFVFDLSSGTSPGVIVREVTFPDSVISRDTYLEDIVLDTDGSGYTYISDSSENDPGLIVYSWKENRSWKVRDGRSMRADPGVRSLSINGVYVDINRNIAGLALSPVSDSGQRRLYYSPLGSYSLFSIPTSVLRDETHAVGDVSGYVKTHGRKRSISQGMVMDSHGVLYYGLLGENAITKWDTNLPFEGNQHKIAQDNNLLQWPASFGFDSQLRNLTVVSNRLQNFLSGRVHLNEPNFRIITAFTGTKSYLYPRTGIDYATSSHRTTEILDGSFSGDRNTIHQSRHEHITGNNHLNAGGRMTPILNMIAVLVITRLAVA</sequence>
<comment type="caution">
    <text evidence="5">The sequence shown here is derived from an EMBL/GenBank/DDBJ whole genome shotgun (WGS) entry which is preliminary data.</text>
</comment>
<dbReference type="SUPFAM" id="SSF63829">
    <property type="entry name" value="Calcium-dependent phosphotriesterase"/>
    <property type="match status" value="1"/>
</dbReference>
<dbReference type="OrthoDB" id="9977471at2759"/>
<evidence type="ECO:0000256" key="3">
    <source>
        <dbReference type="ARBA" id="ARBA00022525"/>
    </source>
</evidence>
<dbReference type="PANTHER" id="PTHR10009:SF18">
    <property type="entry name" value="PROTEIN YELLOW-LIKE PROTEIN"/>
    <property type="match status" value="1"/>
</dbReference>
<dbReference type="Proteomes" id="UP000235965">
    <property type="component" value="Unassembled WGS sequence"/>
</dbReference>
<dbReference type="PANTHER" id="PTHR10009">
    <property type="entry name" value="PROTEIN YELLOW-RELATED"/>
    <property type="match status" value="1"/>
</dbReference>
<keyword evidence="4" id="KW-0732">Signal</keyword>